<organism evidence="1 2">
    <name type="scientific">Collimonas pratensis</name>
    <dbReference type="NCBI Taxonomy" id="279113"/>
    <lineage>
        <taxon>Bacteria</taxon>
        <taxon>Pseudomonadati</taxon>
        <taxon>Pseudomonadota</taxon>
        <taxon>Betaproteobacteria</taxon>
        <taxon>Burkholderiales</taxon>
        <taxon>Oxalobacteraceae</taxon>
        <taxon>Collimonas</taxon>
    </lineage>
</organism>
<protein>
    <submittedName>
        <fullName evidence="1">Uncharacterized protein</fullName>
    </submittedName>
</protein>
<reference evidence="1 2" key="1">
    <citation type="submission" date="2015-11" db="EMBL/GenBank/DDBJ databases">
        <title>Exploring the genomic traits of fungus-feeding bacterial genus Collimonas.</title>
        <authorList>
            <person name="Song C."/>
            <person name="Schmidt R."/>
            <person name="de Jager V."/>
            <person name="Krzyzanowska D."/>
            <person name="Jongedijk E."/>
            <person name="Cankar K."/>
            <person name="Beekwilder J."/>
            <person name="van Veen A."/>
            <person name="de Boer W."/>
            <person name="van Veen J.A."/>
            <person name="Garbeva P."/>
        </authorList>
    </citation>
    <scope>NUCLEOTIDE SEQUENCE [LARGE SCALE GENOMIC DNA]</scope>
    <source>
        <strain evidence="1 2">Ter291</strain>
    </source>
</reference>
<gene>
    <name evidence="1" type="ORF">CPter291_2497</name>
</gene>
<name>A0ABN4MDS2_9BURK</name>
<dbReference type="Gene3D" id="3.30.1150.10">
    <property type="match status" value="1"/>
</dbReference>
<proteinExistence type="predicted"/>
<keyword evidence="2" id="KW-1185">Reference proteome</keyword>
<accession>A0ABN4MDS2</accession>
<dbReference type="SUPFAM" id="SSF74653">
    <property type="entry name" value="TolA/TonB C-terminal domain"/>
    <property type="match status" value="1"/>
</dbReference>
<evidence type="ECO:0000313" key="2">
    <source>
        <dbReference type="Proteomes" id="UP000074914"/>
    </source>
</evidence>
<evidence type="ECO:0000313" key="1">
    <source>
        <dbReference type="EMBL" id="AMP14754.1"/>
    </source>
</evidence>
<dbReference type="Proteomes" id="UP000074914">
    <property type="component" value="Chromosome"/>
</dbReference>
<dbReference type="EMBL" id="CP013236">
    <property type="protein sequence ID" value="AMP14754.1"/>
    <property type="molecule type" value="Genomic_DNA"/>
</dbReference>
<sequence>MIPDSCPQSTAFAFYSMKASAENIPVQPSVDPNAARIIRLLFQVDSNGTPFHIVVDRWIKNKEINAPAINFLGHCRFQPTIIDGKPVQSAGNLWLIWNGEDS</sequence>